<sequence>MLFFKLITSSFDNPVFSEINSTEKPAFNKFLASPCASAASAAQLPSALPSALPLAMPLVSPISTFSYALAMP</sequence>
<dbReference type="Proteomes" id="UP000033769">
    <property type="component" value="Unassembled WGS sequence"/>
</dbReference>
<protein>
    <submittedName>
        <fullName evidence="1">Uncharacterized protein</fullName>
    </submittedName>
</protein>
<accession>A0A0F3M7W1</accession>
<reference evidence="1 2" key="1">
    <citation type="submission" date="2015-02" db="EMBL/GenBank/DDBJ databases">
        <title>Genome Sequencing of Rickettsiales.</title>
        <authorList>
            <person name="Daugherty S.C."/>
            <person name="Su Q."/>
            <person name="Abolude K."/>
            <person name="Beier-Sexton M."/>
            <person name="Carlyon J.A."/>
            <person name="Carter R."/>
            <person name="Day N.P."/>
            <person name="Dumler S.J."/>
            <person name="Dyachenko V."/>
            <person name="Godinez A."/>
            <person name="Kurtti T.J."/>
            <person name="Lichay M."/>
            <person name="Mullins K.E."/>
            <person name="Ott S."/>
            <person name="Pappas-Brown V."/>
            <person name="Paris D.H."/>
            <person name="Patel P."/>
            <person name="Richards A.L."/>
            <person name="Sadzewicz L."/>
            <person name="Sears K."/>
            <person name="Seidman D."/>
            <person name="Sengamalay N."/>
            <person name="Stenos J."/>
            <person name="Tallon L.J."/>
            <person name="Vincent G."/>
            <person name="Fraser C.M."/>
            <person name="Munderloh U."/>
            <person name="Dunning-Hotopp J.C."/>
        </authorList>
    </citation>
    <scope>NUCLEOTIDE SEQUENCE [LARGE SCALE GENOMIC DNA]</scope>
    <source>
        <strain evidence="1 2">Gilliam</strain>
    </source>
</reference>
<comment type="caution">
    <text evidence="1">The sequence shown here is derived from an EMBL/GenBank/DDBJ whole genome shotgun (WGS) entry which is preliminary data.</text>
</comment>
<proteinExistence type="predicted"/>
<evidence type="ECO:0000313" key="1">
    <source>
        <dbReference type="EMBL" id="KJV51825.1"/>
    </source>
</evidence>
<dbReference type="PATRIC" id="fig|1359184.3.peg.1690"/>
<dbReference type="EMBL" id="LANO01000037">
    <property type="protein sequence ID" value="KJV51825.1"/>
    <property type="molecule type" value="Genomic_DNA"/>
</dbReference>
<evidence type="ECO:0000313" key="2">
    <source>
        <dbReference type="Proteomes" id="UP000033769"/>
    </source>
</evidence>
<dbReference type="AlphaFoldDB" id="A0A0F3M7W1"/>
<gene>
    <name evidence="1" type="ORF">OTSGILL_2006</name>
</gene>
<organism evidence="1 2">
    <name type="scientific">Orientia tsutsugamushi str. Gilliam</name>
    <dbReference type="NCBI Taxonomy" id="1359184"/>
    <lineage>
        <taxon>Bacteria</taxon>
        <taxon>Pseudomonadati</taxon>
        <taxon>Pseudomonadota</taxon>
        <taxon>Alphaproteobacteria</taxon>
        <taxon>Rickettsiales</taxon>
        <taxon>Rickettsiaceae</taxon>
        <taxon>Rickettsieae</taxon>
        <taxon>Orientia</taxon>
    </lineage>
</organism>
<name>A0A0F3M7W1_ORITS</name>